<name>A0ABQ8D574_BRANA</name>
<dbReference type="PANTHER" id="PTHR14379:SF78">
    <property type="entry name" value="NYN DOMAIN-CONTAINING PROTEIN"/>
    <property type="match status" value="1"/>
</dbReference>
<evidence type="ECO:0000313" key="2">
    <source>
        <dbReference type="EMBL" id="KAH0924461.1"/>
    </source>
</evidence>
<dbReference type="Proteomes" id="UP000824890">
    <property type="component" value="Unassembled WGS sequence"/>
</dbReference>
<gene>
    <name evidence="2" type="ORF">HID58_016717</name>
</gene>
<accession>A0ABQ8D574</accession>
<reference evidence="2 3" key="1">
    <citation type="submission" date="2021-05" db="EMBL/GenBank/DDBJ databases">
        <title>Genome Assembly of Synthetic Allotetraploid Brassica napus Reveals Homoeologous Exchanges between Subgenomes.</title>
        <authorList>
            <person name="Davis J.T."/>
        </authorList>
    </citation>
    <scope>NUCLEOTIDE SEQUENCE [LARGE SCALE GENOMIC DNA]</scope>
    <source>
        <strain evidence="3">cv. Da-Ae</strain>
        <tissue evidence="2">Seedling</tissue>
    </source>
</reference>
<proteinExistence type="predicted"/>
<dbReference type="CDD" id="cd10910">
    <property type="entry name" value="PIN_limkain_b1_N_like"/>
    <property type="match status" value="2"/>
</dbReference>
<dbReference type="EMBL" id="JAGKQM010000005">
    <property type="protein sequence ID" value="KAH0924461.1"/>
    <property type="molecule type" value="Genomic_DNA"/>
</dbReference>
<dbReference type="InterPro" id="IPR021139">
    <property type="entry name" value="NYN"/>
</dbReference>
<evidence type="ECO:0000259" key="1">
    <source>
        <dbReference type="Pfam" id="PF01936"/>
    </source>
</evidence>
<keyword evidence="3" id="KW-1185">Reference proteome</keyword>
<evidence type="ECO:0000313" key="3">
    <source>
        <dbReference type="Proteomes" id="UP000824890"/>
    </source>
</evidence>
<dbReference type="PANTHER" id="PTHR14379">
    <property type="entry name" value="LIMKAIN B LKAP"/>
    <property type="match status" value="1"/>
</dbReference>
<comment type="caution">
    <text evidence="2">The sequence shown here is derived from an EMBL/GenBank/DDBJ whole genome shotgun (WGS) entry which is preliminary data.</text>
</comment>
<dbReference type="InterPro" id="IPR024768">
    <property type="entry name" value="Marf1"/>
</dbReference>
<protein>
    <recommendedName>
        <fullName evidence="1">NYN domain-containing protein</fullName>
    </recommendedName>
</protein>
<feature type="domain" description="NYN" evidence="1">
    <location>
        <begin position="272"/>
        <end position="424"/>
    </location>
</feature>
<sequence length="524" mass="58229">MRVGKMFNYKAKPKYANAKTAVWWDMNCCPVPEGYDAGRVRPSIEGALKELGYYGPVTITAMGDLTEAHPHFLQRLSSTGIVVQHAVNVLWILQTCPFTARLATLVFNDLMEFKRNNLPPATIMLISDKLDGQLNFPLGRNQQIQSGYNLVLASSSGGSLHRLHHTADWRWKTLLEAAADSVSQDTTTSYVLRKCSSSTLSSFVCRACKFTGLSVASFTSHLSTEEHKKTDKEEKKNFSVPDFSPFITVKASFNYYLLLMNDQAAPEYVNSKTAVWWDMDTCPLPDGYDARRVRPSIEGALKDLGYYGPVTISAMGNLENAHPHVLQGLSSTGILFQHTSFNFGFFNCPFPLFIQLGMFKVDNPPPATIMLISDQVEPVLSIFLSLDQQKSYYNLVLAQWLWQTLLARSPETTSCVLRNSASSFLCGSCNFTALSVTDFSRHQEFFSIKSSLPEDSDEGEESMAKAIQASSLQNTHFFKTIVADSKAKTFEEEKAFRMTHASPPGVAAHDNLKPSTKINGCTSV</sequence>
<organism evidence="2 3">
    <name type="scientific">Brassica napus</name>
    <name type="common">Rape</name>
    <dbReference type="NCBI Taxonomy" id="3708"/>
    <lineage>
        <taxon>Eukaryota</taxon>
        <taxon>Viridiplantae</taxon>
        <taxon>Streptophyta</taxon>
        <taxon>Embryophyta</taxon>
        <taxon>Tracheophyta</taxon>
        <taxon>Spermatophyta</taxon>
        <taxon>Magnoliopsida</taxon>
        <taxon>eudicotyledons</taxon>
        <taxon>Gunneridae</taxon>
        <taxon>Pentapetalae</taxon>
        <taxon>rosids</taxon>
        <taxon>malvids</taxon>
        <taxon>Brassicales</taxon>
        <taxon>Brassicaceae</taxon>
        <taxon>Brassiceae</taxon>
        <taxon>Brassica</taxon>
    </lineage>
</organism>
<dbReference type="Pfam" id="PF01936">
    <property type="entry name" value="NYN"/>
    <property type="match status" value="2"/>
</dbReference>
<feature type="domain" description="NYN" evidence="1">
    <location>
        <begin position="19"/>
        <end position="153"/>
    </location>
</feature>